<keyword evidence="3 6" id="KW-0812">Transmembrane</keyword>
<dbReference type="RefSeq" id="WP_380021475.1">
    <property type="nucleotide sequence ID" value="NZ_JBHSHD010000010.1"/>
</dbReference>
<evidence type="ECO:0000256" key="5">
    <source>
        <dbReference type="ARBA" id="ARBA00023136"/>
    </source>
</evidence>
<comment type="subcellular location">
    <subcellularLocation>
        <location evidence="1">Cell membrane</location>
        <topology evidence="1">Multi-pass membrane protein</topology>
    </subcellularLocation>
</comment>
<keyword evidence="4 6" id="KW-1133">Transmembrane helix</keyword>
<proteinExistence type="predicted"/>
<evidence type="ECO:0000256" key="1">
    <source>
        <dbReference type="ARBA" id="ARBA00004651"/>
    </source>
</evidence>
<accession>A0ABV9QVY0</accession>
<feature type="transmembrane region" description="Helical" evidence="6">
    <location>
        <begin position="203"/>
        <end position="224"/>
    </location>
</feature>
<evidence type="ECO:0000313" key="8">
    <source>
        <dbReference type="EMBL" id="MFC4821190.1"/>
    </source>
</evidence>
<sequence length="340" mass="36115">MRCTHCGWTNPAGFTHCHNCRKALTPTDARAAVPGVSHASGEVFAGEGARIVATLVDLCLLAALLPLLLYGGLHLAGALQLGGGALFGLLAALALLAILSTALLDSWTRGSPGKRFARIRVVDADGDAPGIGRSILRTIGKYALHPLLSLPVLLLERLVFGRHSLHNLMTESYVVSAKASREAIRYRIGNDTGSARFRRLARLVGVLLVVAILALAALLGYAAVTAEPNPRRDAARAVVAAANEAARRVGDSWQATGSFSPQWNEAVAPVLESLRIDAVSGTLTATANDPLIAGARIVLTPEIVSKNDHRRIKSWRCTSPDLTTRELPFRCRSTKPNAPD</sequence>
<dbReference type="InterPro" id="IPR051791">
    <property type="entry name" value="Pra-immunoreactive"/>
</dbReference>
<keyword evidence="9" id="KW-1185">Reference proteome</keyword>
<evidence type="ECO:0000256" key="4">
    <source>
        <dbReference type="ARBA" id="ARBA00022989"/>
    </source>
</evidence>
<keyword evidence="2" id="KW-1003">Cell membrane</keyword>
<organism evidence="8 9">
    <name type="scientific">Dokdonella ginsengisoli</name>
    <dbReference type="NCBI Taxonomy" id="363846"/>
    <lineage>
        <taxon>Bacteria</taxon>
        <taxon>Pseudomonadati</taxon>
        <taxon>Pseudomonadota</taxon>
        <taxon>Gammaproteobacteria</taxon>
        <taxon>Lysobacterales</taxon>
        <taxon>Rhodanobacteraceae</taxon>
        <taxon>Dokdonella</taxon>
    </lineage>
</organism>
<evidence type="ECO:0000256" key="2">
    <source>
        <dbReference type="ARBA" id="ARBA00022475"/>
    </source>
</evidence>
<dbReference type="PANTHER" id="PTHR36115">
    <property type="entry name" value="PROLINE-RICH ANTIGEN HOMOLOG-RELATED"/>
    <property type="match status" value="1"/>
</dbReference>
<feature type="domain" description="RDD" evidence="7">
    <location>
        <begin position="45"/>
        <end position="153"/>
    </location>
</feature>
<protein>
    <submittedName>
        <fullName evidence="8">RDD family protein</fullName>
    </submittedName>
</protein>
<dbReference type="PANTHER" id="PTHR36115:SF6">
    <property type="entry name" value="PROLINE-RICH ANTIGEN HOMOLOG"/>
    <property type="match status" value="1"/>
</dbReference>
<dbReference type="Pfam" id="PF06271">
    <property type="entry name" value="RDD"/>
    <property type="match status" value="1"/>
</dbReference>
<evidence type="ECO:0000313" key="9">
    <source>
        <dbReference type="Proteomes" id="UP001595886"/>
    </source>
</evidence>
<keyword evidence="5 6" id="KW-0472">Membrane</keyword>
<feature type="transmembrane region" description="Helical" evidence="6">
    <location>
        <begin position="51"/>
        <end position="73"/>
    </location>
</feature>
<evidence type="ECO:0000256" key="3">
    <source>
        <dbReference type="ARBA" id="ARBA00022692"/>
    </source>
</evidence>
<comment type="caution">
    <text evidence="8">The sequence shown here is derived from an EMBL/GenBank/DDBJ whole genome shotgun (WGS) entry which is preliminary data.</text>
</comment>
<evidence type="ECO:0000256" key="6">
    <source>
        <dbReference type="SAM" id="Phobius"/>
    </source>
</evidence>
<reference evidence="9" key="1">
    <citation type="journal article" date="2019" name="Int. J. Syst. Evol. Microbiol.">
        <title>The Global Catalogue of Microorganisms (GCM) 10K type strain sequencing project: providing services to taxonomists for standard genome sequencing and annotation.</title>
        <authorList>
            <consortium name="The Broad Institute Genomics Platform"/>
            <consortium name="The Broad Institute Genome Sequencing Center for Infectious Disease"/>
            <person name="Wu L."/>
            <person name="Ma J."/>
        </authorList>
    </citation>
    <scope>NUCLEOTIDE SEQUENCE [LARGE SCALE GENOMIC DNA]</scope>
    <source>
        <strain evidence="9">CCUG 30340</strain>
    </source>
</reference>
<name>A0ABV9QVY0_9GAMM</name>
<feature type="transmembrane region" description="Helical" evidence="6">
    <location>
        <begin position="85"/>
        <end position="104"/>
    </location>
</feature>
<gene>
    <name evidence="8" type="ORF">ACFO6Q_12710</name>
</gene>
<dbReference type="EMBL" id="JBHSHD010000010">
    <property type="protein sequence ID" value="MFC4821190.1"/>
    <property type="molecule type" value="Genomic_DNA"/>
</dbReference>
<evidence type="ECO:0000259" key="7">
    <source>
        <dbReference type="Pfam" id="PF06271"/>
    </source>
</evidence>
<dbReference type="Proteomes" id="UP001595886">
    <property type="component" value="Unassembled WGS sequence"/>
</dbReference>
<dbReference type="InterPro" id="IPR010432">
    <property type="entry name" value="RDD"/>
</dbReference>